<feature type="transmembrane region" description="Helical" evidence="1">
    <location>
        <begin position="169"/>
        <end position="188"/>
    </location>
</feature>
<evidence type="ECO:0000256" key="1">
    <source>
        <dbReference type="SAM" id="Phobius"/>
    </source>
</evidence>
<comment type="caution">
    <text evidence="2">The sequence shown here is derived from an EMBL/GenBank/DDBJ whole genome shotgun (WGS) entry which is preliminary data.</text>
</comment>
<dbReference type="RefSeq" id="WP_136561231.1">
    <property type="nucleotide sequence ID" value="NZ_BAABLS010000002.1"/>
</dbReference>
<feature type="transmembrane region" description="Helical" evidence="1">
    <location>
        <begin position="119"/>
        <end position="138"/>
    </location>
</feature>
<feature type="transmembrane region" description="Helical" evidence="1">
    <location>
        <begin position="38"/>
        <end position="56"/>
    </location>
</feature>
<dbReference type="OrthoDB" id="9785438at2"/>
<keyword evidence="3" id="KW-1185">Reference proteome</keyword>
<keyword evidence="1" id="KW-0472">Membrane</keyword>
<keyword evidence="1" id="KW-0812">Transmembrane</keyword>
<feature type="transmembrane region" description="Helical" evidence="1">
    <location>
        <begin position="68"/>
        <end position="88"/>
    </location>
</feature>
<name>A0A4S8NNM0_9ACTN</name>
<dbReference type="EMBL" id="STGW01000001">
    <property type="protein sequence ID" value="THV18517.1"/>
    <property type="molecule type" value="Genomic_DNA"/>
</dbReference>
<proteinExistence type="predicted"/>
<feature type="transmembrane region" description="Helical" evidence="1">
    <location>
        <begin position="145"/>
        <end position="163"/>
    </location>
</feature>
<dbReference type="Proteomes" id="UP000307087">
    <property type="component" value="Unassembled WGS sequence"/>
</dbReference>
<accession>A0A4S8NNM0</accession>
<protein>
    <submittedName>
        <fullName evidence="2">Uncharacterized protein</fullName>
    </submittedName>
</protein>
<feature type="transmembrane region" description="Helical" evidence="1">
    <location>
        <begin position="265"/>
        <end position="285"/>
    </location>
</feature>
<organism evidence="2 3">
    <name type="scientific">Nocardioides caeni</name>
    <dbReference type="NCBI Taxonomy" id="574700"/>
    <lineage>
        <taxon>Bacteria</taxon>
        <taxon>Bacillati</taxon>
        <taxon>Actinomycetota</taxon>
        <taxon>Actinomycetes</taxon>
        <taxon>Propionibacteriales</taxon>
        <taxon>Nocardioidaceae</taxon>
        <taxon>Nocardioides</taxon>
    </lineage>
</organism>
<evidence type="ECO:0000313" key="2">
    <source>
        <dbReference type="EMBL" id="THV18517.1"/>
    </source>
</evidence>
<dbReference type="AlphaFoldDB" id="A0A4S8NNM0"/>
<gene>
    <name evidence="2" type="ORF">E9934_02555</name>
</gene>
<feature type="transmembrane region" description="Helical" evidence="1">
    <location>
        <begin position="209"/>
        <end position="227"/>
    </location>
</feature>
<sequence>MMAALGVILRPDLAALVVAMAGLQLVDWYDEMPISPDHWTLLGFGNVALLIGVALSRTRPVNEAVARVFPALRLITLIAYSAAALAKYNETFTDPVLSCATAIADRASYGLAAQVPTDWLWFVTVMVVETSIPILLLIPRTRRHGVRIALAFHFVLSASPAFGVVDFTAALFALFFLFLSPDDAGAVLDRIRRVTSRSAVARDAQNHPFVAATVAFVVLGLSGHVVGRVGTGVTYVAVELYFLGVLLAALMTWRRTATAIAFGRIPLATLPVAAVLLVWVASPYLGSRTTGVFTMFSSLKTESDVANHLFLPTHHLTGWQDDLVHIVSSSNAAIDGAARNDIAVPLLQLRLLAIDDPELVVTGRVDGRLVTFGPAAGQEHLTPPGYWEGKLLWFRPVPVGDRLFCSNS</sequence>
<feature type="transmembrane region" description="Helical" evidence="1">
    <location>
        <begin position="233"/>
        <end position="253"/>
    </location>
</feature>
<reference evidence="2 3" key="1">
    <citation type="journal article" date="2009" name="Int. J. Syst. Evol. Microbiol.">
        <title>Nocardioides caeni sp. nov., isolated from wastewater.</title>
        <authorList>
            <person name="Yoon J.H."/>
            <person name="Kang S.J."/>
            <person name="Park S."/>
            <person name="Kim W."/>
            <person name="Oh T.K."/>
        </authorList>
    </citation>
    <scope>NUCLEOTIDE SEQUENCE [LARGE SCALE GENOMIC DNA]</scope>
    <source>
        <strain evidence="2 3">DSM 23134</strain>
    </source>
</reference>
<keyword evidence="1" id="KW-1133">Transmembrane helix</keyword>
<evidence type="ECO:0000313" key="3">
    <source>
        <dbReference type="Proteomes" id="UP000307087"/>
    </source>
</evidence>